<comment type="subcellular location">
    <subcellularLocation>
        <location evidence="1 10">Membrane</location>
        <topology evidence="1 10">Single-pass type II membrane protein</topology>
    </subcellularLocation>
</comment>
<feature type="region of interest" description="Disordered" evidence="11">
    <location>
        <begin position="507"/>
        <end position="534"/>
    </location>
</feature>
<evidence type="ECO:0000256" key="2">
    <source>
        <dbReference type="ARBA" id="ARBA00010109"/>
    </source>
</evidence>
<dbReference type="EC" id="2.8.2.-" evidence="10"/>
<dbReference type="GO" id="GO:0016020">
    <property type="term" value="C:membrane"/>
    <property type="evidence" value="ECO:0007669"/>
    <property type="project" value="UniProtKB-SubCell"/>
</dbReference>
<dbReference type="FunFam" id="3.40.50.300:FF:000852">
    <property type="entry name" value="Heparan-sulfate 6-O-sulfotransferase"/>
    <property type="match status" value="1"/>
</dbReference>
<evidence type="ECO:0000256" key="5">
    <source>
        <dbReference type="ARBA" id="ARBA00022968"/>
    </source>
</evidence>
<sequence>GRNMVERSSKFLLIVVGSVCFMLILYQYVAPGVISFSSPHGYFTEEDEGDIFPTPDPHYVKKYYFPVRDLERTVDFQIKGEDVIVFLHIQKTGGTTFGRHLVQNVRLEVPCDCRPGQKKCTCYRPNRKETWLFSRFSTGWSCGLHADWTELTNCVPGVLNKKENKQKNLRPRKVKGSRIRFPSSSSDGMLMGVKRGLPGGNHSKEGWRSLINTLAGCQGADCQRAGNRSSVSSPHRFGRGFLEKQVHPSTVCLILHLVVHFEVLTRFFPPDLHGREESLARTEALEVKFYYITLLRDPVSRYLSEWRHVQRGATWKTSLHMCDGRTPTPEELPSCYEGSDWSGCTLQQFMDCPYNLANNRQVRMLADLSLVGCYNMSTVPEKKRAQLLLESAKKNLRDMAFFGLTEYQRKTQFLFERTFRLRFIRPFMQYNSTRAAGVDLDNTTVQRIEELNELDMELYDYAKDLFQQRYQYTRQQERRQQRIKNHMQLSHQGLGINLWPSHSRQSLASKLEDGQREEEGDEGGRTEEVGNRLPTEDYMNQIIHRW</sequence>
<dbReference type="AlphaFoldDB" id="Q4RMN6"/>
<comment type="similarity">
    <text evidence="2 10">Belongs to the sulfotransferase 6 family.</text>
</comment>
<keyword evidence="8" id="KW-0325">Glycoprotein</keyword>
<dbReference type="Gene3D" id="3.40.50.300">
    <property type="entry name" value="P-loop containing nucleotide triphosphate hydrolases"/>
    <property type="match status" value="2"/>
</dbReference>
<evidence type="ECO:0000256" key="8">
    <source>
        <dbReference type="ARBA" id="ARBA00023180"/>
    </source>
</evidence>
<evidence type="ECO:0000256" key="3">
    <source>
        <dbReference type="ARBA" id="ARBA00022679"/>
    </source>
</evidence>
<evidence type="ECO:0000256" key="9">
    <source>
        <dbReference type="ARBA" id="ARBA00052342"/>
    </source>
</evidence>
<feature type="compositionally biased region" description="Basic residues" evidence="11">
    <location>
        <begin position="167"/>
        <end position="178"/>
    </location>
</feature>
<dbReference type="Pfam" id="PF03567">
    <property type="entry name" value="Sulfotransfer_2"/>
    <property type="match status" value="1"/>
</dbReference>
<proteinExistence type="inferred from homology"/>
<evidence type="ECO:0000256" key="7">
    <source>
        <dbReference type="ARBA" id="ARBA00023136"/>
    </source>
</evidence>
<evidence type="ECO:0000256" key="4">
    <source>
        <dbReference type="ARBA" id="ARBA00022692"/>
    </source>
</evidence>
<comment type="catalytic activity">
    <reaction evidence="9 10">
        <text>alpha-D-glucosaminyl-[heparan sulfate](n) + 3'-phosphoadenylyl sulfate = 6-sulfo-alpha-D-glucosaminyl-[heparan sulfate](n) + adenosine 3',5'-bisphosphate + H(+)</text>
        <dbReference type="Rhea" id="RHEA:56604"/>
        <dbReference type="Rhea" id="RHEA-COMP:9830"/>
        <dbReference type="Rhea" id="RHEA-COMP:14621"/>
        <dbReference type="ChEBI" id="CHEBI:15378"/>
        <dbReference type="ChEBI" id="CHEBI:58339"/>
        <dbReference type="ChEBI" id="CHEBI:58343"/>
        <dbReference type="ChEBI" id="CHEBI:58388"/>
        <dbReference type="ChEBI" id="CHEBI:140604"/>
    </reaction>
</comment>
<dbReference type="OrthoDB" id="406981at2759"/>
<dbReference type="PANTHER" id="PTHR12812:SF1">
    <property type="entry name" value="HEPARAN-SULFATE 6-O-SULFOTRANSFERASE 1"/>
    <property type="match status" value="1"/>
</dbReference>
<keyword evidence="6 10" id="KW-1133">Transmembrane helix</keyword>
<feature type="transmembrane region" description="Helical" evidence="10">
    <location>
        <begin position="12"/>
        <end position="29"/>
    </location>
</feature>
<keyword evidence="7 10" id="KW-0472">Membrane</keyword>
<evidence type="ECO:0000256" key="1">
    <source>
        <dbReference type="ARBA" id="ARBA00004606"/>
    </source>
</evidence>
<reference evidence="12" key="1">
    <citation type="journal article" date="2004" name="Nature">
        <title>Genome duplication in the teleost fish Tetraodon nigroviridis reveals the early vertebrate proto-karyotype.</title>
        <authorList>
            <person name="Jaillon O."/>
            <person name="Aury J.-M."/>
            <person name="Brunet F."/>
            <person name="Petit J.-L."/>
            <person name="Stange-Thomann N."/>
            <person name="Mauceli E."/>
            <person name="Bouneau L."/>
            <person name="Fischer C."/>
            <person name="Ozouf-Costaz C."/>
            <person name="Bernot A."/>
            <person name="Nicaud S."/>
            <person name="Jaffe D."/>
            <person name="Fisher S."/>
            <person name="Lutfalla G."/>
            <person name="Dossat C."/>
            <person name="Segurens B."/>
            <person name="Dasilva C."/>
            <person name="Salanoubat M."/>
            <person name="Levy M."/>
            <person name="Boudet N."/>
            <person name="Castellano S."/>
            <person name="Anthouard V."/>
            <person name="Jubin C."/>
            <person name="Castelli V."/>
            <person name="Katinka M."/>
            <person name="Vacherie B."/>
            <person name="Biemont C."/>
            <person name="Skalli Z."/>
            <person name="Cattolico L."/>
            <person name="Poulain J."/>
            <person name="De Berardinis V."/>
            <person name="Cruaud C."/>
            <person name="Duprat S."/>
            <person name="Brottier P."/>
            <person name="Coutanceau J.-P."/>
            <person name="Gouzy J."/>
            <person name="Parra G."/>
            <person name="Lardier G."/>
            <person name="Chapple C."/>
            <person name="McKernan K.J."/>
            <person name="McEwan P."/>
            <person name="Bosak S."/>
            <person name="Kellis M."/>
            <person name="Volff J.-N."/>
            <person name="Guigo R."/>
            <person name="Zody M.C."/>
            <person name="Mesirov J."/>
            <person name="Lindblad-Toh K."/>
            <person name="Birren B."/>
            <person name="Nusbaum C."/>
            <person name="Kahn D."/>
            <person name="Robinson-Rechavi M."/>
            <person name="Laudet V."/>
            <person name="Schachter V."/>
            <person name="Quetier F."/>
            <person name="Saurin W."/>
            <person name="Scarpelli C."/>
            <person name="Wincker P."/>
            <person name="Lander E.S."/>
            <person name="Weissenbach J."/>
            <person name="Roest Crollius H."/>
        </authorList>
    </citation>
    <scope>NUCLEOTIDE SEQUENCE [LARGE SCALE GENOMIC DNA]</scope>
</reference>
<comment type="function">
    <text evidence="10">6-O-sulfation enzyme which catalyzes the transfer of sulfate from 3'-phosphoadenosine 5'-phosphosulfate (PAPS) to position 6 of the N-sulfoglucosamine residue (GlcNS) of heparan sulfate.</text>
</comment>
<keyword evidence="3 10" id="KW-0808">Transferase</keyword>
<dbReference type="SUPFAM" id="SSF52540">
    <property type="entry name" value="P-loop containing nucleoside triphosphate hydrolases"/>
    <property type="match status" value="1"/>
</dbReference>
<gene>
    <name evidence="12" type="ORF">GSTENG00031952001</name>
</gene>
<reference evidence="12" key="2">
    <citation type="submission" date="2004-02" db="EMBL/GenBank/DDBJ databases">
        <authorList>
            <consortium name="Genoscope"/>
            <consortium name="Whitehead Institute Centre for Genome Research"/>
        </authorList>
    </citation>
    <scope>NUCLEOTIDE SEQUENCE</scope>
</reference>
<organism evidence="12">
    <name type="scientific">Tetraodon nigroviridis</name>
    <name type="common">Spotted green pufferfish</name>
    <name type="synonym">Chelonodon nigroviridis</name>
    <dbReference type="NCBI Taxonomy" id="99883"/>
    <lineage>
        <taxon>Eukaryota</taxon>
        <taxon>Metazoa</taxon>
        <taxon>Chordata</taxon>
        <taxon>Craniata</taxon>
        <taxon>Vertebrata</taxon>
        <taxon>Euteleostomi</taxon>
        <taxon>Actinopterygii</taxon>
        <taxon>Neopterygii</taxon>
        <taxon>Teleostei</taxon>
        <taxon>Neoteleostei</taxon>
        <taxon>Acanthomorphata</taxon>
        <taxon>Eupercaria</taxon>
        <taxon>Tetraodontiformes</taxon>
        <taxon>Tetradontoidea</taxon>
        <taxon>Tetraodontidae</taxon>
        <taxon>Tetraodon</taxon>
    </lineage>
</organism>
<feature type="non-terminal residue" evidence="12">
    <location>
        <position position="1"/>
    </location>
</feature>
<evidence type="ECO:0000313" key="12">
    <source>
        <dbReference type="EMBL" id="CAG10346.1"/>
    </source>
</evidence>
<evidence type="ECO:0000256" key="6">
    <source>
        <dbReference type="ARBA" id="ARBA00022989"/>
    </source>
</evidence>
<dbReference type="EMBL" id="CAAE01015019">
    <property type="protein sequence ID" value="CAG10346.1"/>
    <property type="molecule type" value="Genomic_DNA"/>
</dbReference>
<keyword evidence="5 10" id="KW-0735">Signal-anchor</keyword>
<dbReference type="InterPro" id="IPR027417">
    <property type="entry name" value="P-loop_NTPase"/>
</dbReference>
<keyword evidence="4 10" id="KW-0812">Transmembrane</keyword>
<dbReference type="KEGG" id="tng:GSTEN00031952G001"/>
<accession>Q4RMN6</accession>
<protein>
    <recommendedName>
        <fullName evidence="10">Heparan-sulfate 6-O-sulfotransferase</fullName>
        <ecNumber evidence="10">2.8.2.-</ecNumber>
    </recommendedName>
</protein>
<evidence type="ECO:0000256" key="10">
    <source>
        <dbReference type="RuleBase" id="RU364122"/>
    </source>
</evidence>
<name>Q4RMN6_TETNG</name>
<comment type="caution">
    <text evidence="12">The sequence shown here is derived from an EMBL/GenBank/DDBJ whole genome shotgun (WGS) entry which is preliminary data.</text>
</comment>
<feature type="region of interest" description="Disordered" evidence="11">
    <location>
        <begin position="165"/>
        <end position="195"/>
    </location>
</feature>
<dbReference type="GO" id="GO:0017095">
    <property type="term" value="F:heparan sulfate 6-sulfotransferase activity"/>
    <property type="evidence" value="ECO:0007669"/>
    <property type="project" value="TreeGrafter"/>
</dbReference>
<dbReference type="PANTHER" id="PTHR12812">
    <property type="entry name" value="HEPARAN SULFATE 6-O-SULFOTRANSFERASE 3"/>
    <property type="match status" value="1"/>
</dbReference>
<dbReference type="FunFam" id="3.40.50.300:FF:001933">
    <property type="entry name" value="Heparan-sulfate 6-O-sulfotransferase"/>
    <property type="match status" value="1"/>
</dbReference>
<evidence type="ECO:0000256" key="11">
    <source>
        <dbReference type="SAM" id="MobiDB-lite"/>
    </source>
</evidence>
<dbReference type="InterPro" id="IPR010635">
    <property type="entry name" value="Heparan_SO4-6-sulfoTrfase"/>
</dbReference>
<dbReference type="InterPro" id="IPR005331">
    <property type="entry name" value="Sulfotransferase"/>
</dbReference>